<accession>A0A1M5VZ47</accession>
<evidence type="ECO:0000259" key="1">
    <source>
        <dbReference type="PROSITE" id="PS50404"/>
    </source>
</evidence>
<dbReference type="AlphaFoldDB" id="A0A1M5VZ47"/>
<dbReference type="PANTHER" id="PTHR44051:SF8">
    <property type="entry name" value="GLUTATHIONE S-TRANSFERASE GSTA"/>
    <property type="match status" value="1"/>
</dbReference>
<dbReference type="SFLD" id="SFLDS00019">
    <property type="entry name" value="Glutathione_Transferase_(cytos"/>
    <property type="match status" value="1"/>
</dbReference>
<dbReference type="SUPFAM" id="SSF47616">
    <property type="entry name" value="GST C-terminal domain-like"/>
    <property type="match status" value="1"/>
</dbReference>
<dbReference type="PROSITE" id="PS50404">
    <property type="entry name" value="GST_NTER"/>
    <property type="match status" value="1"/>
</dbReference>
<dbReference type="Proteomes" id="UP000184139">
    <property type="component" value="Unassembled WGS sequence"/>
</dbReference>
<name>A0A1M5VZ47_9BACT</name>
<sequence>MKLIIGNKNYSSWSLRAWLLLSVHELPFEEVRIALGQDDTSALLVRYTEAGKVPVLLDDDLTVWDSMAICEYVSEQYLSGDGWPSAARARAEARSCSAEMHSGFPEIRGQLPMNCRATGRKVPLNAALEKELARMDRIWSRCRDTYAGAGPWLFGGFSIADCMFAPVASRFQTYGIELSKTAAHYMDFVLDNEKVRQWIEQAGAEPEIIEMAEAGV</sequence>
<reference evidence="2 3" key="1">
    <citation type="submission" date="2016-11" db="EMBL/GenBank/DDBJ databases">
        <authorList>
            <person name="Jaros S."/>
            <person name="Januszkiewicz K."/>
            <person name="Wedrychowicz H."/>
        </authorList>
    </citation>
    <scope>NUCLEOTIDE SEQUENCE [LARGE SCALE GENOMIC DNA]</scope>
    <source>
        <strain evidence="2 3">DSM 9705</strain>
    </source>
</reference>
<proteinExistence type="predicted"/>
<dbReference type="InterPro" id="IPR040079">
    <property type="entry name" value="Glutathione_S-Trfase"/>
</dbReference>
<dbReference type="CDD" id="cd03043">
    <property type="entry name" value="GST_N_1"/>
    <property type="match status" value="1"/>
</dbReference>
<dbReference type="OrthoDB" id="9799538at2"/>
<dbReference type="InterPro" id="IPR004045">
    <property type="entry name" value="Glutathione_S-Trfase_N"/>
</dbReference>
<protein>
    <submittedName>
        <fullName evidence="2">Glutathione S-transferase</fullName>
    </submittedName>
</protein>
<dbReference type="Gene3D" id="3.40.30.10">
    <property type="entry name" value="Glutaredoxin"/>
    <property type="match status" value="1"/>
</dbReference>
<keyword evidence="3" id="KW-1185">Reference proteome</keyword>
<evidence type="ECO:0000313" key="2">
    <source>
        <dbReference type="EMBL" id="SHH80481.1"/>
    </source>
</evidence>
<dbReference type="PANTHER" id="PTHR44051">
    <property type="entry name" value="GLUTATHIONE S-TRANSFERASE-RELATED"/>
    <property type="match status" value="1"/>
</dbReference>
<dbReference type="GO" id="GO:0016740">
    <property type="term" value="F:transferase activity"/>
    <property type="evidence" value="ECO:0007669"/>
    <property type="project" value="UniProtKB-KW"/>
</dbReference>
<dbReference type="Pfam" id="PF13410">
    <property type="entry name" value="GST_C_2"/>
    <property type="match status" value="1"/>
</dbReference>
<feature type="domain" description="GST N-terminal" evidence="1">
    <location>
        <begin position="1"/>
        <end position="81"/>
    </location>
</feature>
<gene>
    <name evidence="2" type="ORF">SAMN02745124_01974</name>
</gene>
<dbReference type="Pfam" id="PF13409">
    <property type="entry name" value="GST_N_2"/>
    <property type="match status" value="1"/>
</dbReference>
<dbReference type="RefSeq" id="WP_073375650.1">
    <property type="nucleotide sequence ID" value="NZ_FQXS01000010.1"/>
</dbReference>
<evidence type="ECO:0000313" key="3">
    <source>
        <dbReference type="Proteomes" id="UP000184139"/>
    </source>
</evidence>
<dbReference type="InterPro" id="IPR036249">
    <property type="entry name" value="Thioredoxin-like_sf"/>
</dbReference>
<dbReference type="STRING" id="1121409.SAMN02745124_01974"/>
<dbReference type="EMBL" id="FQXS01000010">
    <property type="protein sequence ID" value="SHH80481.1"/>
    <property type="molecule type" value="Genomic_DNA"/>
</dbReference>
<organism evidence="2 3">
    <name type="scientific">Desulfofustis glycolicus DSM 9705</name>
    <dbReference type="NCBI Taxonomy" id="1121409"/>
    <lineage>
        <taxon>Bacteria</taxon>
        <taxon>Pseudomonadati</taxon>
        <taxon>Thermodesulfobacteriota</taxon>
        <taxon>Desulfobulbia</taxon>
        <taxon>Desulfobulbales</taxon>
        <taxon>Desulfocapsaceae</taxon>
        <taxon>Desulfofustis</taxon>
    </lineage>
</organism>
<dbReference type="Gene3D" id="1.20.1050.10">
    <property type="match status" value="1"/>
</dbReference>
<keyword evidence="2" id="KW-0808">Transferase</keyword>
<dbReference type="SUPFAM" id="SSF52833">
    <property type="entry name" value="Thioredoxin-like"/>
    <property type="match status" value="1"/>
</dbReference>
<dbReference type="CDD" id="cd03194">
    <property type="entry name" value="GST_C_3"/>
    <property type="match status" value="1"/>
</dbReference>
<dbReference type="InterPro" id="IPR036282">
    <property type="entry name" value="Glutathione-S-Trfase_C_sf"/>
</dbReference>